<dbReference type="InterPro" id="IPR039556">
    <property type="entry name" value="ICL/PEPM"/>
</dbReference>
<dbReference type="Proteomes" id="UP001244011">
    <property type="component" value="Unassembled WGS sequence"/>
</dbReference>
<accession>A0AAJ0C4Z5</accession>
<dbReference type="PANTHER" id="PTHR42905">
    <property type="entry name" value="PHOSPHOENOLPYRUVATE CARBOXYLASE"/>
    <property type="match status" value="1"/>
</dbReference>
<proteinExistence type="predicted"/>
<protein>
    <submittedName>
        <fullName evidence="1">Phosphoenolpyruvate phosphomutase-domain-containing protein</fullName>
    </submittedName>
</protein>
<dbReference type="AlphaFoldDB" id="A0AAJ0C4Z5"/>
<name>A0AAJ0C4Z5_9PEZI</name>
<comment type="caution">
    <text evidence="1">The sequence shown here is derived from an EMBL/GenBank/DDBJ whole genome shotgun (WGS) entry which is preliminary data.</text>
</comment>
<dbReference type="SUPFAM" id="SSF51621">
    <property type="entry name" value="Phosphoenolpyruvate/pyruvate domain"/>
    <property type="match status" value="1"/>
</dbReference>
<dbReference type="Gene3D" id="3.20.20.60">
    <property type="entry name" value="Phosphoenolpyruvate-binding domains"/>
    <property type="match status" value="1"/>
</dbReference>
<dbReference type="InterPro" id="IPR040442">
    <property type="entry name" value="Pyrv_kinase-like_dom_sf"/>
</dbReference>
<sequence>MSTKATNDAAKAFKALHVPGTPLLLANVHDATSARIVAALPGCKALATASFAIALANGTSDPSLDLDTHLAALAPIAAAAGKTPLTVDLQDGYGPRLGEAVRAVVRLGAVGANIEDSDRASGAMMGDGEAVARVRAALGAAAAEGVPDFVVNARADSCLKGGTLEESIRRGRLYLEAGATTVYILGGGPGGFTREEVARMVEGLDGRVNVGLRLPGGSSAVKSLTSSELGELGVARVSVGPQIYLAVVEAIKQAAGAVLGS</sequence>
<dbReference type="CDD" id="cd00377">
    <property type="entry name" value="ICL_PEPM"/>
    <property type="match status" value="1"/>
</dbReference>
<evidence type="ECO:0000313" key="2">
    <source>
        <dbReference type="Proteomes" id="UP001244011"/>
    </source>
</evidence>
<reference evidence="1" key="1">
    <citation type="submission" date="2023-06" db="EMBL/GenBank/DDBJ databases">
        <title>Genome-scale phylogeny and comparative genomics of the fungal order Sordariales.</title>
        <authorList>
            <consortium name="Lawrence Berkeley National Laboratory"/>
            <person name="Hensen N."/>
            <person name="Bonometti L."/>
            <person name="Westerberg I."/>
            <person name="Brannstrom I.O."/>
            <person name="Guillou S."/>
            <person name="Cros-Aarteil S."/>
            <person name="Calhoun S."/>
            <person name="Haridas S."/>
            <person name="Kuo A."/>
            <person name="Mondo S."/>
            <person name="Pangilinan J."/>
            <person name="Riley R."/>
            <person name="Labutti K."/>
            <person name="Andreopoulos B."/>
            <person name="Lipzen A."/>
            <person name="Chen C."/>
            <person name="Yanf M."/>
            <person name="Daum C."/>
            <person name="Ng V."/>
            <person name="Clum A."/>
            <person name="Steindorff A."/>
            <person name="Ohm R."/>
            <person name="Martin F."/>
            <person name="Silar P."/>
            <person name="Natvig D."/>
            <person name="Lalanne C."/>
            <person name="Gautier V."/>
            <person name="Ament-Velasquez S.L."/>
            <person name="Kruys A."/>
            <person name="Hutchinson M.I."/>
            <person name="Powell A.J."/>
            <person name="Barry K."/>
            <person name="Miller A.N."/>
            <person name="Grigoriev I.V."/>
            <person name="Debuchy R."/>
            <person name="Gladieux P."/>
            <person name="Thoren M.H."/>
            <person name="Johannesson H."/>
        </authorList>
    </citation>
    <scope>NUCLEOTIDE SEQUENCE</scope>
    <source>
        <strain evidence="1">8032-3</strain>
    </source>
</reference>
<dbReference type="Pfam" id="PF13714">
    <property type="entry name" value="PEP_mutase"/>
    <property type="match status" value="1"/>
</dbReference>
<dbReference type="GO" id="GO:0003824">
    <property type="term" value="F:catalytic activity"/>
    <property type="evidence" value="ECO:0007669"/>
    <property type="project" value="InterPro"/>
</dbReference>
<dbReference type="PANTHER" id="PTHR42905:SF16">
    <property type="entry name" value="CARBOXYPHOSPHONOENOLPYRUVATE PHOSPHONOMUTASE-LIKE PROTEIN (AFU_ORTHOLOGUE AFUA_5G07230)"/>
    <property type="match status" value="1"/>
</dbReference>
<dbReference type="EMBL" id="MU839001">
    <property type="protein sequence ID" value="KAK1770041.1"/>
    <property type="molecule type" value="Genomic_DNA"/>
</dbReference>
<keyword evidence="2" id="KW-1185">Reference proteome</keyword>
<dbReference type="InterPro" id="IPR015813">
    <property type="entry name" value="Pyrv/PenolPyrv_kinase-like_dom"/>
</dbReference>
<dbReference type="GeneID" id="85315356"/>
<evidence type="ECO:0000313" key="1">
    <source>
        <dbReference type="EMBL" id="KAK1770041.1"/>
    </source>
</evidence>
<organism evidence="1 2">
    <name type="scientific">Phialemonium atrogriseum</name>
    <dbReference type="NCBI Taxonomy" id="1093897"/>
    <lineage>
        <taxon>Eukaryota</taxon>
        <taxon>Fungi</taxon>
        <taxon>Dikarya</taxon>
        <taxon>Ascomycota</taxon>
        <taxon>Pezizomycotina</taxon>
        <taxon>Sordariomycetes</taxon>
        <taxon>Sordariomycetidae</taxon>
        <taxon>Cephalothecales</taxon>
        <taxon>Cephalothecaceae</taxon>
        <taxon>Phialemonium</taxon>
    </lineage>
</organism>
<gene>
    <name evidence="1" type="ORF">QBC33DRAFT_603041</name>
</gene>
<dbReference type="RefSeq" id="XP_060286254.1">
    <property type="nucleotide sequence ID" value="XM_060432169.1"/>
</dbReference>